<dbReference type="EMBL" id="ML993613">
    <property type="protein sequence ID" value="KAF2162547.1"/>
    <property type="molecule type" value="Genomic_DNA"/>
</dbReference>
<dbReference type="Proteomes" id="UP000799537">
    <property type="component" value="Unassembled WGS sequence"/>
</dbReference>
<name>A0A6A6C5U9_ZASCE</name>
<accession>A0A6A6C5U9</accession>
<evidence type="ECO:0000313" key="2">
    <source>
        <dbReference type="Proteomes" id="UP000799537"/>
    </source>
</evidence>
<evidence type="ECO:0000313" key="1">
    <source>
        <dbReference type="EMBL" id="KAF2162547.1"/>
    </source>
</evidence>
<reference evidence="1" key="1">
    <citation type="journal article" date="2020" name="Stud. Mycol.">
        <title>101 Dothideomycetes genomes: a test case for predicting lifestyles and emergence of pathogens.</title>
        <authorList>
            <person name="Haridas S."/>
            <person name="Albert R."/>
            <person name="Binder M."/>
            <person name="Bloem J."/>
            <person name="Labutti K."/>
            <person name="Salamov A."/>
            <person name="Andreopoulos B."/>
            <person name="Baker S."/>
            <person name="Barry K."/>
            <person name="Bills G."/>
            <person name="Bluhm B."/>
            <person name="Cannon C."/>
            <person name="Castanera R."/>
            <person name="Culley D."/>
            <person name="Daum C."/>
            <person name="Ezra D."/>
            <person name="Gonzalez J."/>
            <person name="Henrissat B."/>
            <person name="Kuo A."/>
            <person name="Liang C."/>
            <person name="Lipzen A."/>
            <person name="Lutzoni F."/>
            <person name="Magnuson J."/>
            <person name="Mondo S."/>
            <person name="Nolan M."/>
            <person name="Ohm R."/>
            <person name="Pangilinan J."/>
            <person name="Park H.-J."/>
            <person name="Ramirez L."/>
            <person name="Alfaro M."/>
            <person name="Sun H."/>
            <person name="Tritt A."/>
            <person name="Yoshinaga Y."/>
            <person name="Zwiers L.-H."/>
            <person name="Turgeon B."/>
            <person name="Goodwin S."/>
            <person name="Spatafora J."/>
            <person name="Crous P."/>
            <person name="Grigoriev I."/>
        </authorList>
    </citation>
    <scope>NUCLEOTIDE SEQUENCE</scope>
    <source>
        <strain evidence="1">ATCC 36951</strain>
    </source>
</reference>
<protein>
    <recommendedName>
        <fullName evidence="3">BTB domain-containing protein</fullName>
    </recommendedName>
</protein>
<gene>
    <name evidence="1" type="ORF">M409DRAFT_27169</name>
</gene>
<dbReference type="InterPro" id="IPR011333">
    <property type="entry name" value="SKP1/BTB/POZ_sf"/>
</dbReference>
<dbReference type="OrthoDB" id="3648886at2759"/>
<dbReference type="AlphaFoldDB" id="A0A6A6C5U9"/>
<dbReference type="GeneID" id="54561724"/>
<dbReference type="RefSeq" id="XP_033663436.1">
    <property type="nucleotide sequence ID" value="XM_033808452.1"/>
</dbReference>
<organism evidence="1 2">
    <name type="scientific">Zasmidium cellare ATCC 36951</name>
    <dbReference type="NCBI Taxonomy" id="1080233"/>
    <lineage>
        <taxon>Eukaryota</taxon>
        <taxon>Fungi</taxon>
        <taxon>Dikarya</taxon>
        <taxon>Ascomycota</taxon>
        <taxon>Pezizomycotina</taxon>
        <taxon>Dothideomycetes</taxon>
        <taxon>Dothideomycetidae</taxon>
        <taxon>Mycosphaerellales</taxon>
        <taxon>Mycosphaerellaceae</taxon>
        <taxon>Zasmidium</taxon>
    </lineage>
</organism>
<sequence>MDDCFHCQDTGAEHPEGVEPLMRQLKSQRLIKIFIGDITEPYVMSETTLVNASEYFVKALKHEDSMGTSQPGVLRFPEDDDFKETWEILLFWLMTQRLPPCLTVQDDGNPQPEATEPWIRMWVLADKYLVHELQDTVMLEMLRYFDGTFLANMDSDAAMANEMLRISPVDSRLRRLVAEETIRGLYEEGPSECSLKTEHLIASDGVPGLSASLLDAYHDYMKNNKTYVRNHRKDPDARFRAWGEYLVGCPPMIHWLGEFEGQ</sequence>
<evidence type="ECO:0008006" key="3">
    <source>
        <dbReference type="Google" id="ProtNLM"/>
    </source>
</evidence>
<dbReference type="Gene3D" id="3.30.710.10">
    <property type="entry name" value="Potassium Channel Kv1.1, Chain A"/>
    <property type="match status" value="1"/>
</dbReference>
<proteinExistence type="predicted"/>
<keyword evidence="2" id="KW-1185">Reference proteome</keyword>